<dbReference type="PANTHER" id="PTHR43794:SF11">
    <property type="entry name" value="AMIDOHYDROLASE-RELATED DOMAIN-CONTAINING PROTEIN"/>
    <property type="match status" value="1"/>
</dbReference>
<feature type="domain" description="Amidohydrolase-related" evidence="2">
    <location>
        <begin position="31"/>
        <end position="204"/>
    </location>
</feature>
<evidence type="ECO:0000313" key="4">
    <source>
        <dbReference type="Proteomes" id="UP001239397"/>
    </source>
</evidence>
<dbReference type="SUPFAM" id="SSF51338">
    <property type="entry name" value="Composite domain of metallo-dependent hydrolases"/>
    <property type="match status" value="1"/>
</dbReference>
<dbReference type="InterPro" id="IPR032466">
    <property type="entry name" value="Metal_Hydrolase"/>
</dbReference>
<sequence>MLIEDDVIAAIGPELTVAEAAAEVIDASGYIVIPGMIDTHRHLYQNLLRGLGSDWSLFQYCVAMFGTLGPNFTAEDMHLGNRLGSLDALDSGVTGVFDWSHNQLTPAHTDALVEGIESAGIRAQFGYGGSMKQYVECLAPPFRSTAHTDAAEVRRLRDRFPSDTGLITLGLAARGPDLSVMDVVKADWALARELGIRINIHLGQGIFPGRPAVAPLLDAGLLGNDLTFGHCNLLTDEEMKVMADHGVTATVTPEDEANMGHGFPRSPG</sequence>
<evidence type="ECO:0000313" key="3">
    <source>
        <dbReference type="EMBL" id="WIX98290.1"/>
    </source>
</evidence>
<dbReference type="EMBL" id="CP127295">
    <property type="protein sequence ID" value="WIX98290.1"/>
    <property type="molecule type" value="Genomic_DNA"/>
</dbReference>
<dbReference type="Gene3D" id="3.20.20.140">
    <property type="entry name" value="Metal-dependent hydrolases"/>
    <property type="match status" value="1"/>
</dbReference>
<dbReference type="InterPro" id="IPR050287">
    <property type="entry name" value="MTA/SAH_deaminase"/>
</dbReference>
<gene>
    <name evidence="3" type="ORF">QRX60_29995</name>
</gene>
<dbReference type="Proteomes" id="UP001239397">
    <property type="component" value="Chromosome"/>
</dbReference>
<dbReference type="Pfam" id="PF01979">
    <property type="entry name" value="Amidohydro_1"/>
    <property type="match status" value="1"/>
</dbReference>
<dbReference type="RefSeq" id="WP_285994775.1">
    <property type="nucleotide sequence ID" value="NZ_CP127295.1"/>
</dbReference>
<organism evidence="3 4">
    <name type="scientific">Amycolatopsis mongoliensis</name>
    <dbReference type="NCBI Taxonomy" id="715475"/>
    <lineage>
        <taxon>Bacteria</taxon>
        <taxon>Bacillati</taxon>
        <taxon>Actinomycetota</taxon>
        <taxon>Actinomycetes</taxon>
        <taxon>Pseudonocardiales</taxon>
        <taxon>Pseudonocardiaceae</taxon>
        <taxon>Amycolatopsis</taxon>
    </lineage>
</organism>
<dbReference type="AlphaFoldDB" id="A0A9Y2NA67"/>
<accession>A0A9Y2NA67</accession>
<keyword evidence="1" id="KW-0378">Hydrolase</keyword>
<dbReference type="KEGG" id="amog:QRX60_29995"/>
<dbReference type="SUPFAM" id="SSF51556">
    <property type="entry name" value="Metallo-dependent hydrolases"/>
    <property type="match status" value="1"/>
</dbReference>
<name>A0A9Y2NA67_9PSEU</name>
<dbReference type="GO" id="GO:0016810">
    <property type="term" value="F:hydrolase activity, acting on carbon-nitrogen (but not peptide) bonds"/>
    <property type="evidence" value="ECO:0007669"/>
    <property type="project" value="InterPro"/>
</dbReference>
<evidence type="ECO:0000256" key="1">
    <source>
        <dbReference type="ARBA" id="ARBA00022801"/>
    </source>
</evidence>
<dbReference type="InterPro" id="IPR011059">
    <property type="entry name" value="Metal-dep_hydrolase_composite"/>
</dbReference>
<proteinExistence type="predicted"/>
<dbReference type="InterPro" id="IPR006680">
    <property type="entry name" value="Amidohydro-rel"/>
</dbReference>
<reference evidence="3 4" key="1">
    <citation type="submission" date="2023-06" db="EMBL/GenBank/DDBJ databases">
        <authorList>
            <person name="Oyuntsetseg B."/>
            <person name="Kim S.B."/>
        </authorList>
    </citation>
    <scope>NUCLEOTIDE SEQUENCE [LARGE SCALE GENOMIC DNA]</scope>
    <source>
        <strain evidence="3 4">4-36</strain>
    </source>
</reference>
<dbReference type="PANTHER" id="PTHR43794">
    <property type="entry name" value="AMINOHYDROLASE SSNA-RELATED"/>
    <property type="match status" value="1"/>
</dbReference>
<dbReference type="Gene3D" id="2.30.40.10">
    <property type="entry name" value="Urease, subunit C, domain 1"/>
    <property type="match status" value="1"/>
</dbReference>
<protein>
    <submittedName>
        <fullName evidence="3">Amidohydrolase family protein</fullName>
    </submittedName>
</protein>
<keyword evidence="4" id="KW-1185">Reference proteome</keyword>
<evidence type="ECO:0000259" key="2">
    <source>
        <dbReference type="Pfam" id="PF01979"/>
    </source>
</evidence>